<dbReference type="NCBIfam" id="TIGR00151">
    <property type="entry name" value="ispF"/>
    <property type="match status" value="1"/>
</dbReference>
<organism evidence="10 11">
    <name type="scientific">Nocardioides panacisoli</name>
    <dbReference type="NCBI Taxonomy" id="627624"/>
    <lineage>
        <taxon>Bacteria</taxon>
        <taxon>Bacillati</taxon>
        <taxon>Actinomycetota</taxon>
        <taxon>Actinomycetes</taxon>
        <taxon>Propionibacteriales</taxon>
        <taxon>Nocardioidaceae</taxon>
        <taxon>Nocardioides</taxon>
    </lineage>
</organism>
<sequence length="178" mass="17800">MVSGMIGTVNGTSYGVPRVGIGTDVHRLVERGADDPPLALAGLTWPDEDHRLEGHSDADVAAHAACDALLSAAGLGDLGSNYGTSEPEWAGAAGAVLLSETARRVRAAGFEIGNVAVQVIGNRPRLGLRRAEAEAALTEAAGAPVSVSATTTDGLGLTGRGEGVAAVATALVHARGDS</sequence>
<protein>
    <recommendedName>
        <fullName evidence="3 7">2-C-methyl-D-erythritol 2,4-cyclodiphosphate synthase</fullName>
        <shortName evidence="7">MECDP-synthase</shortName>
        <shortName evidence="7">MECPP-synthase</shortName>
        <shortName evidence="7">MECPS</shortName>
        <ecNumber evidence="3 7">4.6.1.12</ecNumber>
    </recommendedName>
</protein>
<feature type="binding site" evidence="7">
    <location>
        <begin position="150"/>
        <end position="153"/>
    </location>
    <ligand>
        <name>4-CDP-2-C-methyl-D-erythritol 2-phosphate</name>
        <dbReference type="ChEBI" id="CHEBI:57919"/>
    </ligand>
</feature>
<feature type="binding site" evidence="7">
    <location>
        <position position="26"/>
    </location>
    <ligand>
        <name>a divalent metal cation</name>
        <dbReference type="ChEBI" id="CHEBI:60240"/>
    </ligand>
</feature>
<dbReference type="InterPro" id="IPR020555">
    <property type="entry name" value="MECDP_synthase_CS"/>
</dbReference>
<keyword evidence="6 7" id="KW-0456">Lyase</keyword>
<evidence type="ECO:0000313" key="10">
    <source>
        <dbReference type="EMBL" id="GAA3828828.1"/>
    </source>
</evidence>
<accession>A0ABP7IXG0</accession>
<dbReference type="PANTHER" id="PTHR43181">
    <property type="entry name" value="2-C-METHYL-D-ERYTHRITOL 2,4-CYCLODIPHOSPHATE SYNTHASE, CHLOROPLASTIC"/>
    <property type="match status" value="1"/>
</dbReference>
<dbReference type="Gene3D" id="3.30.1330.50">
    <property type="entry name" value="2-C-methyl-D-erythritol 2,4-cyclodiphosphate synthase"/>
    <property type="match status" value="1"/>
</dbReference>
<evidence type="ECO:0000256" key="5">
    <source>
        <dbReference type="ARBA" id="ARBA00023229"/>
    </source>
</evidence>
<dbReference type="EMBL" id="BAABAH010000013">
    <property type="protein sequence ID" value="GAA3828828.1"/>
    <property type="molecule type" value="Genomic_DNA"/>
</dbReference>
<feature type="binding site" evidence="7">
    <location>
        <begin position="55"/>
        <end position="56"/>
    </location>
    <ligand>
        <name>4-CDP-2-C-methyl-D-erythritol 2-phosphate</name>
        <dbReference type="ChEBI" id="CHEBI:57919"/>
    </ligand>
</feature>
<dbReference type="SUPFAM" id="SSF69765">
    <property type="entry name" value="IpsF-like"/>
    <property type="match status" value="1"/>
</dbReference>
<dbReference type="InterPro" id="IPR036571">
    <property type="entry name" value="MECDP_synthase_sf"/>
</dbReference>
<comment type="pathway">
    <text evidence="2 7">Isoprenoid biosynthesis; isopentenyl diphosphate biosynthesis via DXP pathway; isopentenyl diphosphate from 1-deoxy-D-xylulose 5-phosphate: step 4/6.</text>
</comment>
<feature type="domain" description="2-C-methyl-D-erythritol 2,4-cyclodiphosphate synthase" evidence="9">
    <location>
        <begin position="18"/>
        <end position="172"/>
    </location>
</feature>
<feature type="binding site" evidence="7">
    <location>
        <begin position="77"/>
        <end position="79"/>
    </location>
    <ligand>
        <name>4-CDP-2-C-methyl-D-erythritol 2-phosphate</name>
        <dbReference type="ChEBI" id="CHEBI:57919"/>
    </ligand>
</feature>
<gene>
    <name evidence="7 10" type="primary">ispF</name>
    <name evidence="10" type="ORF">GCM10022242_32750</name>
</gene>
<feature type="binding site" evidence="7">
    <location>
        <position position="160"/>
    </location>
    <ligand>
        <name>4-CDP-2-C-methyl-D-erythritol 2-phosphate</name>
        <dbReference type="ChEBI" id="CHEBI:57919"/>
    </ligand>
</feature>
<comment type="caution">
    <text evidence="7">Lacks conserved residue(s) required for the propagation of feature annotation.</text>
</comment>
<feature type="site" description="Transition state stabilizer" evidence="7">
    <location>
        <position position="55"/>
    </location>
</feature>
<evidence type="ECO:0000256" key="6">
    <source>
        <dbReference type="ARBA" id="ARBA00023239"/>
    </source>
</evidence>
<feature type="binding site" evidence="7">
    <location>
        <begin position="24"/>
        <end position="26"/>
    </location>
    <ligand>
        <name>4-CDP-2-C-methyl-D-erythritol 2-phosphate</name>
        <dbReference type="ChEBI" id="CHEBI:57919"/>
    </ligand>
</feature>
<feature type="site" description="Transition state stabilizer" evidence="7">
    <location>
        <position position="151"/>
    </location>
</feature>
<comment type="subunit">
    <text evidence="7">Homotrimer.</text>
</comment>
<keyword evidence="4 7" id="KW-0479">Metal-binding</keyword>
<evidence type="ECO:0000256" key="7">
    <source>
        <dbReference type="HAMAP-Rule" id="MF_00107"/>
    </source>
</evidence>
<dbReference type="InterPro" id="IPR003526">
    <property type="entry name" value="MECDP_synthase"/>
</dbReference>
<dbReference type="CDD" id="cd00554">
    <property type="entry name" value="MECDP_synthase"/>
    <property type="match status" value="1"/>
</dbReference>
<dbReference type="PROSITE" id="PS01350">
    <property type="entry name" value="ISPF"/>
    <property type="match status" value="1"/>
</dbReference>
<comment type="function">
    <text evidence="7">Involved in the biosynthesis of isopentenyl diphosphate (IPP) and dimethylallyl diphosphate (DMAPP), two major building blocks of isoprenoid compounds. Catalyzes the conversion of 4-diphosphocytidyl-2-C-methyl-D-erythritol 2-phosphate (CDP-ME2P) to 2-C-methyl-D-erythritol 2,4-cyclodiphosphate (ME-CPP) with a corresponding release of cytidine 5-monophosphate (CMP).</text>
</comment>
<keyword evidence="11" id="KW-1185">Reference proteome</keyword>
<dbReference type="HAMAP" id="MF_00107">
    <property type="entry name" value="IspF"/>
    <property type="match status" value="1"/>
</dbReference>
<name>A0ABP7IXG0_9ACTN</name>
<evidence type="ECO:0000256" key="1">
    <source>
        <dbReference type="ARBA" id="ARBA00000200"/>
    </source>
</evidence>
<reference evidence="11" key="1">
    <citation type="journal article" date="2019" name="Int. J. Syst. Evol. Microbiol.">
        <title>The Global Catalogue of Microorganisms (GCM) 10K type strain sequencing project: providing services to taxonomists for standard genome sequencing and annotation.</title>
        <authorList>
            <consortium name="The Broad Institute Genomics Platform"/>
            <consortium name="The Broad Institute Genome Sequencing Center for Infectious Disease"/>
            <person name="Wu L."/>
            <person name="Ma J."/>
        </authorList>
    </citation>
    <scope>NUCLEOTIDE SEQUENCE [LARGE SCALE GENOMIC DNA]</scope>
    <source>
        <strain evidence="11">JCM 16953</strain>
    </source>
</reference>
<dbReference type="Pfam" id="PF02542">
    <property type="entry name" value="YgbB"/>
    <property type="match status" value="1"/>
</dbReference>
<comment type="catalytic activity">
    <reaction evidence="1 7 8">
        <text>4-CDP-2-C-methyl-D-erythritol 2-phosphate = 2-C-methyl-D-erythritol 2,4-cyclic diphosphate + CMP</text>
        <dbReference type="Rhea" id="RHEA:23864"/>
        <dbReference type="ChEBI" id="CHEBI:57919"/>
        <dbReference type="ChEBI" id="CHEBI:58483"/>
        <dbReference type="ChEBI" id="CHEBI:60377"/>
        <dbReference type="EC" id="4.6.1.12"/>
    </reaction>
</comment>
<dbReference type="EC" id="4.6.1.12" evidence="3 7"/>
<evidence type="ECO:0000256" key="2">
    <source>
        <dbReference type="ARBA" id="ARBA00004709"/>
    </source>
</evidence>
<evidence type="ECO:0000259" key="9">
    <source>
        <dbReference type="Pfam" id="PF02542"/>
    </source>
</evidence>
<evidence type="ECO:0000256" key="8">
    <source>
        <dbReference type="RuleBase" id="RU004395"/>
    </source>
</evidence>
<keyword evidence="5 7" id="KW-0414">Isoprene biosynthesis</keyword>
<proteinExistence type="inferred from homology"/>
<feature type="binding site" evidence="7">
    <location>
        <position position="24"/>
    </location>
    <ligand>
        <name>a divalent metal cation</name>
        <dbReference type="ChEBI" id="CHEBI:60240"/>
    </ligand>
</feature>
<dbReference type="Proteomes" id="UP001501821">
    <property type="component" value="Unassembled WGS sequence"/>
</dbReference>
<comment type="caution">
    <text evidence="10">The sequence shown here is derived from an EMBL/GenBank/DDBJ whole genome shotgun (WGS) entry which is preliminary data.</text>
</comment>
<evidence type="ECO:0000256" key="4">
    <source>
        <dbReference type="ARBA" id="ARBA00022723"/>
    </source>
</evidence>
<comment type="similarity">
    <text evidence="7 8">Belongs to the IspF family.</text>
</comment>
<comment type="cofactor">
    <cofactor evidence="7">
        <name>a divalent metal cation</name>
        <dbReference type="ChEBI" id="CHEBI:60240"/>
    </cofactor>
    <text evidence="7">Binds 1 divalent metal cation per subunit.</text>
</comment>
<feature type="binding site" evidence="7">
    <location>
        <position position="63"/>
    </location>
    <ligand>
        <name>a divalent metal cation</name>
        <dbReference type="ChEBI" id="CHEBI:60240"/>
    </ligand>
</feature>
<dbReference type="PANTHER" id="PTHR43181:SF1">
    <property type="entry name" value="2-C-METHYL-D-ERYTHRITOL 2,4-CYCLODIPHOSPHATE SYNTHASE, CHLOROPLASTIC"/>
    <property type="match status" value="1"/>
</dbReference>
<evidence type="ECO:0000313" key="11">
    <source>
        <dbReference type="Proteomes" id="UP001501821"/>
    </source>
</evidence>
<evidence type="ECO:0000256" key="3">
    <source>
        <dbReference type="ARBA" id="ARBA00012579"/>
    </source>
</evidence>